<name>A0ABW6M9Z5_9ACTN</name>
<keyword evidence="3" id="KW-1185">Reference proteome</keyword>
<dbReference type="RefSeq" id="WP_388111231.1">
    <property type="nucleotide sequence ID" value="NZ_JBIAHM010000012.1"/>
</dbReference>
<reference evidence="2 3" key="1">
    <citation type="submission" date="2024-10" db="EMBL/GenBank/DDBJ databases">
        <title>The Natural Products Discovery Center: Release of the First 8490 Sequenced Strains for Exploring Actinobacteria Biosynthetic Diversity.</title>
        <authorList>
            <person name="Kalkreuter E."/>
            <person name="Kautsar S.A."/>
            <person name="Yang D."/>
            <person name="Bader C.D."/>
            <person name="Teijaro C.N."/>
            <person name="Fluegel L."/>
            <person name="Davis C.M."/>
            <person name="Simpson J.R."/>
            <person name="Lauterbach L."/>
            <person name="Steele A.D."/>
            <person name="Gui C."/>
            <person name="Meng S."/>
            <person name="Li G."/>
            <person name="Viehrig K."/>
            <person name="Ye F."/>
            <person name="Su P."/>
            <person name="Kiefer A.F."/>
            <person name="Nichols A."/>
            <person name="Cepeda A.J."/>
            <person name="Yan W."/>
            <person name="Fan B."/>
            <person name="Jiang Y."/>
            <person name="Adhikari A."/>
            <person name="Zheng C.-J."/>
            <person name="Schuster L."/>
            <person name="Cowan T.M."/>
            <person name="Smanski M.J."/>
            <person name="Chevrette M.G."/>
            <person name="De Carvalho L.P.S."/>
            <person name="Shen B."/>
        </authorList>
    </citation>
    <scope>NUCLEOTIDE SEQUENCE [LARGE SCALE GENOMIC DNA]</scope>
    <source>
        <strain evidence="2 3">NPDC006488</strain>
    </source>
</reference>
<evidence type="ECO:0000313" key="3">
    <source>
        <dbReference type="Proteomes" id="UP001601303"/>
    </source>
</evidence>
<dbReference type="InterPro" id="IPR039708">
    <property type="entry name" value="MT1774/Rv1733c-like"/>
</dbReference>
<evidence type="ECO:0008006" key="4">
    <source>
        <dbReference type="Google" id="ProtNLM"/>
    </source>
</evidence>
<protein>
    <recommendedName>
        <fullName evidence="4">Integral membrane protein</fullName>
    </recommendedName>
</protein>
<dbReference type="PANTHER" id="PTHR42305">
    <property type="entry name" value="MEMBRANE PROTEIN RV1733C-RELATED"/>
    <property type="match status" value="1"/>
</dbReference>
<accession>A0ABW6M9Z5</accession>
<sequence>MTSSRHGKPAKVRGWRLRPNPLRRRSYLVEAWLLIAAWALAVVAAVGTGAWTALAVERHVDAVRAGRHPVPAVLVEDAVRTVGTSDGGDSYRATVRWRVADGTSRTGLAHVDSSSKAGSTTHVWLDARGRLVPTPPTATQTRLEGVVLAAWTAVGAGGAVLLIGRGVSGRLERRRLEQWEAEWARVGPRWGHKTG</sequence>
<dbReference type="EMBL" id="JBIAHM010000012">
    <property type="protein sequence ID" value="MFE9602949.1"/>
    <property type="molecule type" value="Genomic_DNA"/>
</dbReference>
<dbReference type="PANTHER" id="PTHR42305:SF1">
    <property type="entry name" value="MEMBRANE PROTEIN RV1733C-RELATED"/>
    <property type="match status" value="1"/>
</dbReference>
<keyword evidence="1" id="KW-0812">Transmembrane</keyword>
<comment type="caution">
    <text evidence="2">The sequence shown here is derived from an EMBL/GenBank/DDBJ whole genome shotgun (WGS) entry which is preliminary data.</text>
</comment>
<organism evidence="2 3">
    <name type="scientific">Streptomyces hokutonensis</name>
    <dbReference type="NCBI Taxonomy" id="1306990"/>
    <lineage>
        <taxon>Bacteria</taxon>
        <taxon>Bacillati</taxon>
        <taxon>Actinomycetota</taxon>
        <taxon>Actinomycetes</taxon>
        <taxon>Kitasatosporales</taxon>
        <taxon>Streptomycetaceae</taxon>
        <taxon>Streptomyces</taxon>
    </lineage>
</organism>
<keyword evidence="1" id="KW-1133">Transmembrane helix</keyword>
<evidence type="ECO:0000313" key="2">
    <source>
        <dbReference type="EMBL" id="MFE9602949.1"/>
    </source>
</evidence>
<evidence type="ECO:0000256" key="1">
    <source>
        <dbReference type="SAM" id="Phobius"/>
    </source>
</evidence>
<feature type="transmembrane region" description="Helical" evidence="1">
    <location>
        <begin position="31"/>
        <end position="54"/>
    </location>
</feature>
<gene>
    <name evidence="2" type="ORF">ACFYNQ_30855</name>
</gene>
<dbReference type="Proteomes" id="UP001601303">
    <property type="component" value="Unassembled WGS sequence"/>
</dbReference>
<keyword evidence="1" id="KW-0472">Membrane</keyword>
<proteinExistence type="predicted"/>
<feature type="transmembrane region" description="Helical" evidence="1">
    <location>
        <begin position="145"/>
        <end position="164"/>
    </location>
</feature>